<evidence type="ECO:0000256" key="13">
    <source>
        <dbReference type="SAM" id="Phobius"/>
    </source>
</evidence>
<keyword evidence="5" id="KW-0997">Cell inner membrane</keyword>
<evidence type="ECO:0000256" key="8">
    <source>
        <dbReference type="ARBA" id="ARBA00022803"/>
    </source>
</evidence>
<dbReference type="OrthoDB" id="7053339at2"/>
<dbReference type="SUPFAM" id="SSF48452">
    <property type="entry name" value="TPR-like"/>
    <property type="match status" value="1"/>
</dbReference>
<sequence length="428" mass="48275">MKTVIFALMALILGVSLGLIARDDPGYIIVGYGQWMMEMTLVLAAIMLGLVFTGGYFLLRLIAQTWHVPQRLGELRQRWRATRADKLLIEGLIDLEEGNWKRAEHTLVKDITYSSAPIFNYITAARAAQNQGAYERRDRYLSLARETAPIANFAIELAQAELQINSDQFDQALATLNHLRAIDPRHPQPLKLLKSLYLQQQDWGQLLRLLPELRKRHLVDQEESQSLEVMAHVELLQEAVRSGSGVYLAEEWKSIPVNLQKHPQIVAAYVYALLDRGDQGLVEPILQEALNKNWSDELIYLYGIIQSDDQTTQLAWAEAWVSEYGNNPWLLLTLGRIAKHNSLWGKARQYLETSITYAPRPETYHDLGEVFEKMGDLDAALKCYNKGLSMSTGGAIRESAKLILPNVVAQKTSLSTVKSPSQIIGPTV</sequence>
<dbReference type="EMBL" id="AP014836">
    <property type="protein sequence ID" value="BAW81184.1"/>
    <property type="molecule type" value="Genomic_DNA"/>
</dbReference>
<evidence type="ECO:0000256" key="4">
    <source>
        <dbReference type="ARBA" id="ARBA00022475"/>
    </source>
</evidence>
<evidence type="ECO:0000256" key="2">
    <source>
        <dbReference type="ARBA" id="ARBA00004429"/>
    </source>
</evidence>
<evidence type="ECO:0000256" key="3">
    <source>
        <dbReference type="ARBA" id="ARBA00004744"/>
    </source>
</evidence>
<dbReference type="InterPro" id="IPR051012">
    <property type="entry name" value="CellSynth/LPSAsmb/PSIAsmb"/>
</dbReference>
<organism evidence="15 16">
    <name type="scientific">Candidatus Nitrosoglobus terrae</name>
    <dbReference type="NCBI Taxonomy" id="1630141"/>
    <lineage>
        <taxon>Bacteria</taxon>
        <taxon>Pseudomonadati</taxon>
        <taxon>Pseudomonadota</taxon>
        <taxon>Gammaproteobacteria</taxon>
        <taxon>Chromatiales</taxon>
        <taxon>Chromatiaceae</taxon>
        <taxon>Candidatus Nitrosoglobus</taxon>
    </lineage>
</organism>
<dbReference type="NCBIfam" id="TIGR00540">
    <property type="entry name" value="TPR_hemY_coli"/>
    <property type="match status" value="1"/>
</dbReference>
<dbReference type="InterPro" id="IPR011990">
    <property type="entry name" value="TPR-like_helical_dom_sf"/>
</dbReference>
<feature type="repeat" description="TPR" evidence="12">
    <location>
        <begin position="361"/>
        <end position="394"/>
    </location>
</feature>
<evidence type="ECO:0000256" key="6">
    <source>
        <dbReference type="ARBA" id="ARBA00022692"/>
    </source>
</evidence>
<dbReference type="InterPro" id="IPR005254">
    <property type="entry name" value="Heme_biosyn_assoc_TPR_pro"/>
</dbReference>
<evidence type="ECO:0000256" key="9">
    <source>
        <dbReference type="ARBA" id="ARBA00022989"/>
    </source>
</evidence>
<dbReference type="GO" id="GO:0005886">
    <property type="term" value="C:plasma membrane"/>
    <property type="evidence" value="ECO:0007669"/>
    <property type="project" value="UniProtKB-SubCell"/>
</dbReference>
<keyword evidence="16" id="KW-1185">Reference proteome</keyword>
<comment type="subcellular location">
    <subcellularLocation>
        <location evidence="2">Cell inner membrane</location>
        <topology evidence="2">Multi-pass membrane protein</topology>
    </subcellularLocation>
</comment>
<keyword evidence="7" id="KW-0677">Repeat</keyword>
<evidence type="ECO:0000313" key="16">
    <source>
        <dbReference type="Proteomes" id="UP000243679"/>
    </source>
</evidence>
<evidence type="ECO:0000256" key="10">
    <source>
        <dbReference type="ARBA" id="ARBA00023136"/>
    </source>
</evidence>
<feature type="transmembrane region" description="Helical" evidence="13">
    <location>
        <begin position="42"/>
        <end position="63"/>
    </location>
</feature>
<keyword evidence="4" id="KW-1003">Cell membrane</keyword>
<dbReference type="UniPathway" id="UPA00252"/>
<comment type="pathway">
    <text evidence="3">Porphyrin-containing compound metabolism; protoheme biosynthesis.</text>
</comment>
<dbReference type="InterPro" id="IPR019734">
    <property type="entry name" value="TPR_rpt"/>
</dbReference>
<dbReference type="RefSeq" id="WP_096527652.1">
    <property type="nucleotide sequence ID" value="NZ_AP014836.1"/>
</dbReference>
<dbReference type="Proteomes" id="UP000243679">
    <property type="component" value="Chromosome"/>
</dbReference>
<dbReference type="PANTHER" id="PTHR45586:SF1">
    <property type="entry name" value="LIPOPOLYSACCHARIDE ASSEMBLY PROTEIN B"/>
    <property type="match status" value="1"/>
</dbReference>
<dbReference type="Pfam" id="PF07219">
    <property type="entry name" value="HemY_N"/>
    <property type="match status" value="1"/>
</dbReference>
<comment type="function">
    <text evidence="1">Involved in a late step of protoheme IX synthesis.</text>
</comment>
<dbReference type="InterPro" id="IPR010817">
    <property type="entry name" value="HemY_N"/>
</dbReference>
<dbReference type="PROSITE" id="PS50005">
    <property type="entry name" value="TPR"/>
    <property type="match status" value="1"/>
</dbReference>
<dbReference type="SMART" id="SM00028">
    <property type="entry name" value="TPR"/>
    <property type="match status" value="2"/>
</dbReference>
<keyword evidence="11" id="KW-0627">Porphyrin biosynthesis</keyword>
<dbReference type="AlphaFoldDB" id="A0A1Q2SPW7"/>
<dbReference type="GO" id="GO:0006779">
    <property type="term" value="P:porphyrin-containing compound biosynthetic process"/>
    <property type="evidence" value="ECO:0007669"/>
    <property type="project" value="UniProtKB-KW"/>
</dbReference>
<evidence type="ECO:0000256" key="7">
    <source>
        <dbReference type="ARBA" id="ARBA00022737"/>
    </source>
</evidence>
<dbReference type="Pfam" id="PF13181">
    <property type="entry name" value="TPR_8"/>
    <property type="match status" value="1"/>
</dbReference>
<name>A0A1Q2SPW7_9GAMM</name>
<keyword evidence="10 13" id="KW-0472">Membrane</keyword>
<gene>
    <name evidence="15" type="ORF">TAO_1814</name>
</gene>
<keyword evidence="6 13" id="KW-0812">Transmembrane</keyword>
<evidence type="ECO:0000256" key="11">
    <source>
        <dbReference type="ARBA" id="ARBA00023244"/>
    </source>
</evidence>
<accession>A0A1Q2SPW7</accession>
<protein>
    <submittedName>
        <fullName evidence="15">HemY domain-containing protein</fullName>
    </submittedName>
</protein>
<dbReference type="PANTHER" id="PTHR45586">
    <property type="entry name" value="TPR REPEAT-CONTAINING PROTEIN PA4667"/>
    <property type="match status" value="1"/>
</dbReference>
<proteinExistence type="predicted"/>
<keyword evidence="9 13" id="KW-1133">Transmembrane helix</keyword>
<evidence type="ECO:0000259" key="14">
    <source>
        <dbReference type="Pfam" id="PF07219"/>
    </source>
</evidence>
<feature type="domain" description="HemY N-terminal" evidence="14">
    <location>
        <begin position="26"/>
        <end position="132"/>
    </location>
</feature>
<dbReference type="Gene3D" id="1.25.40.10">
    <property type="entry name" value="Tetratricopeptide repeat domain"/>
    <property type="match status" value="2"/>
</dbReference>
<reference evidence="15 16" key="1">
    <citation type="journal article" date="2017" name="ISME J.">
        <title>An acid-tolerant ammonia-oxidizing ?-proteobacterium from soil.</title>
        <authorList>
            <person name="Hayatsu M."/>
            <person name="Tago K."/>
            <person name="Uchiyama I."/>
            <person name="Toyoda A."/>
            <person name="Wang Y."/>
            <person name="Shimomura Y."/>
            <person name="Okubo T."/>
            <person name="Kurisu F."/>
            <person name="Hirono Y."/>
            <person name="Nonaka K."/>
            <person name="Akiyama H."/>
            <person name="Itoh T."/>
            <person name="Takami H."/>
        </authorList>
    </citation>
    <scope>NUCLEOTIDE SEQUENCE [LARGE SCALE GENOMIC DNA]</scope>
    <source>
        <strain evidence="15 16">TAO100</strain>
    </source>
</reference>
<evidence type="ECO:0000256" key="1">
    <source>
        <dbReference type="ARBA" id="ARBA00002962"/>
    </source>
</evidence>
<evidence type="ECO:0000256" key="5">
    <source>
        <dbReference type="ARBA" id="ARBA00022519"/>
    </source>
</evidence>
<evidence type="ECO:0000313" key="15">
    <source>
        <dbReference type="EMBL" id="BAW81184.1"/>
    </source>
</evidence>
<evidence type="ECO:0000256" key="12">
    <source>
        <dbReference type="PROSITE-ProRule" id="PRU00339"/>
    </source>
</evidence>
<dbReference type="KEGG" id="ntt:TAO_1814"/>
<dbReference type="GO" id="GO:0042168">
    <property type="term" value="P:heme metabolic process"/>
    <property type="evidence" value="ECO:0007669"/>
    <property type="project" value="InterPro"/>
</dbReference>
<keyword evidence="8 12" id="KW-0802">TPR repeat</keyword>